<dbReference type="GO" id="GO:0006351">
    <property type="term" value="P:DNA-templated transcription"/>
    <property type="evidence" value="ECO:0007669"/>
    <property type="project" value="TreeGrafter"/>
</dbReference>
<organism evidence="9 10">
    <name type="scientific">Candidatus Sungiibacteriota bacterium</name>
    <dbReference type="NCBI Taxonomy" id="2750080"/>
    <lineage>
        <taxon>Bacteria</taxon>
        <taxon>Candidatus Sungiibacteriota</taxon>
    </lineage>
</organism>
<gene>
    <name evidence="9" type="primary">cas2</name>
    <name evidence="9" type="ORF">HY474_00105</name>
</gene>
<evidence type="ECO:0000313" key="10">
    <source>
        <dbReference type="Proteomes" id="UP000704960"/>
    </source>
</evidence>
<dbReference type="AlphaFoldDB" id="A0A932YV68"/>
<proteinExistence type="predicted"/>
<dbReference type="Gene3D" id="3.30.70.2650">
    <property type="match status" value="1"/>
</dbReference>
<evidence type="ECO:0000256" key="7">
    <source>
        <dbReference type="SAM" id="SignalP"/>
    </source>
</evidence>
<keyword evidence="2" id="KW-0479">Metal-binding</keyword>
<evidence type="ECO:0000256" key="2">
    <source>
        <dbReference type="ARBA" id="ARBA00022723"/>
    </source>
</evidence>
<keyword evidence="7" id="KW-0732">Signal</keyword>
<evidence type="ECO:0000256" key="4">
    <source>
        <dbReference type="ARBA" id="ARBA00022801"/>
    </source>
</evidence>
<evidence type="ECO:0000256" key="3">
    <source>
        <dbReference type="ARBA" id="ARBA00022759"/>
    </source>
</evidence>
<protein>
    <submittedName>
        <fullName evidence="9">CRISPR-associated endonuclease Cas2</fullName>
    </submittedName>
</protein>
<dbReference type="PANTHER" id="PTHR30319:SF1">
    <property type="entry name" value="TRANSCRIPTIONAL REPRESSOR PAAX"/>
    <property type="match status" value="1"/>
</dbReference>
<dbReference type="Proteomes" id="UP000704960">
    <property type="component" value="Unassembled WGS sequence"/>
</dbReference>
<dbReference type="PANTHER" id="PTHR30319">
    <property type="entry name" value="PHENYLACETIC ACID REGULATOR-RELATED TRANSCRIPTIONAL REPRESSOR"/>
    <property type="match status" value="1"/>
</dbReference>
<keyword evidence="3 9" id="KW-0255">Endonuclease</keyword>
<evidence type="ECO:0000256" key="1">
    <source>
        <dbReference type="ARBA" id="ARBA00022722"/>
    </source>
</evidence>
<dbReference type="InterPro" id="IPR048846">
    <property type="entry name" value="PaaX-like_central"/>
</dbReference>
<evidence type="ECO:0000259" key="8">
    <source>
        <dbReference type="Pfam" id="PF20803"/>
    </source>
</evidence>
<dbReference type="NCBIfam" id="TIGR01573">
    <property type="entry name" value="cas2"/>
    <property type="match status" value="1"/>
</dbReference>
<evidence type="ECO:0000256" key="5">
    <source>
        <dbReference type="ARBA" id="ARBA00022842"/>
    </source>
</evidence>
<keyword evidence="4" id="KW-0378">Hydrolase</keyword>
<feature type="domain" description="Transcriptional repressor PaaX-like central Cas2-like" evidence="8">
    <location>
        <begin position="97"/>
        <end position="172"/>
    </location>
</feature>
<dbReference type="InterPro" id="IPR021127">
    <property type="entry name" value="CRISPR_associated_Cas2"/>
</dbReference>
<evidence type="ECO:0000313" key="9">
    <source>
        <dbReference type="EMBL" id="MBI4132017.1"/>
    </source>
</evidence>
<feature type="chain" id="PRO_5037945571" evidence="7">
    <location>
        <begin position="20"/>
        <end position="185"/>
    </location>
</feature>
<dbReference type="Pfam" id="PF20803">
    <property type="entry name" value="PaaX_M"/>
    <property type="match status" value="1"/>
</dbReference>
<comment type="caution">
    <text evidence="9">The sequence shown here is derived from an EMBL/GenBank/DDBJ whole genome shotgun (WGS) entry which is preliminary data.</text>
</comment>
<accession>A0A932YV68</accession>
<reference evidence="9" key="1">
    <citation type="submission" date="2020-07" db="EMBL/GenBank/DDBJ databases">
        <title>Huge and variable diversity of episymbiotic CPR bacteria and DPANN archaea in groundwater ecosystems.</title>
        <authorList>
            <person name="He C.Y."/>
            <person name="Keren R."/>
            <person name="Whittaker M."/>
            <person name="Farag I.F."/>
            <person name="Doudna J."/>
            <person name="Cate J.H.D."/>
            <person name="Banfield J.F."/>
        </authorList>
    </citation>
    <scope>NUCLEOTIDE SEQUENCE</scope>
    <source>
        <strain evidence="9">NC_groundwater_1226_Ag_S-0.1um_59_124</strain>
    </source>
</reference>
<dbReference type="SUPFAM" id="SSF143430">
    <property type="entry name" value="TTP0101/SSO1404-like"/>
    <property type="match status" value="1"/>
</dbReference>
<name>A0A932YV68_9BACT</name>
<keyword evidence="6" id="KW-0051">Antiviral defense</keyword>
<sequence>MRKLTKAILLIIAAGTITAAALMAPNTLQIFRPFIRSTRRSSSDERDRIRRALARLRARRLVSVEWKGDEALLRITAGGRHTLRRIEFEALMIARPTRWDGKWRIVAFDIPEKQVKARQALRWKLEQLGFLRMQRSVFVYPYPCRDEIDFLKNFFHIEPFVQCFETSDLDHREGSIRKHYGLLKY</sequence>
<keyword evidence="1" id="KW-0540">Nuclease</keyword>
<feature type="signal peptide" evidence="7">
    <location>
        <begin position="1"/>
        <end position="19"/>
    </location>
</feature>
<dbReference type="GO" id="GO:0043571">
    <property type="term" value="P:maintenance of CRISPR repeat elements"/>
    <property type="evidence" value="ECO:0007669"/>
    <property type="project" value="InterPro"/>
</dbReference>
<keyword evidence="5" id="KW-0460">Magnesium</keyword>
<evidence type="ECO:0000256" key="6">
    <source>
        <dbReference type="ARBA" id="ARBA00023118"/>
    </source>
</evidence>
<dbReference type="GO" id="GO:0004521">
    <property type="term" value="F:RNA endonuclease activity"/>
    <property type="evidence" value="ECO:0007669"/>
    <property type="project" value="InterPro"/>
</dbReference>
<dbReference type="EMBL" id="JACQMJ010000004">
    <property type="protein sequence ID" value="MBI4132017.1"/>
    <property type="molecule type" value="Genomic_DNA"/>
</dbReference>